<organism evidence="1 2">
    <name type="scientific">Pullulanibacillus camelliae</name>
    <dbReference type="NCBI Taxonomy" id="1707096"/>
    <lineage>
        <taxon>Bacteria</taxon>
        <taxon>Bacillati</taxon>
        <taxon>Bacillota</taxon>
        <taxon>Bacilli</taxon>
        <taxon>Bacillales</taxon>
        <taxon>Sporolactobacillaceae</taxon>
        <taxon>Pullulanibacillus</taxon>
    </lineage>
</organism>
<keyword evidence="2" id="KW-1185">Reference proteome</keyword>
<dbReference type="Proteomes" id="UP000628775">
    <property type="component" value="Unassembled WGS sequence"/>
</dbReference>
<accession>A0A8J2YDJ0</accession>
<protein>
    <submittedName>
        <fullName evidence="1">Uncharacterized protein</fullName>
    </submittedName>
</protein>
<gene>
    <name evidence="1" type="ORF">GCM10011391_18650</name>
</gene>
<evidence type="ECO:0000313" key="1">
    <source>
        <dbReference type="EMBL" id="GGE40136.1"/>
    </source>
</evidence>
<dbReference type="RefSeq" id="WP_188692629.1">
    <property type="nucleotide sequence ID" value="NZ_BMIR01000007.1"/>
</dbReference>
<proteinExistence type="predicted"/>
<reference evidence="1" key="1">
    <citation type="journal article" date="2014" name="Int. J. Syst. Evol. Microbiol.">
        <title>Complete genome sequence of Corynebacterium casei LMG S-19264T (=DSM 44701T), isolated from a smear-ripened cheese.</title>
        <authorList>
            <consortium name="US DOE Joint Genome Institute (JGI-PGF)"/>
            <person name="Walter F."/>
            <person name="Albersmeier A."/>
            <person name="Kalinowski J."/>
            <person name="Ruckert C."/>
        </authorList>
    </citation>
    <scope>NUCLEOTIDE SEQUENCE</scope>
    <source>
        <strain evidence="1">CGMCC 1.15371</strain>
    </source>
</reference>
<reference evidence="1" key="2">
    <citation type="submission" date="2020-09" db="EMBL/GenBank/DDBJ databases">
        <authorList>
            <person name="Sun Q."/>
            <person name="Zhou Y."/>
        </authorList>
    </citation>
    <scope>NUCLEOTIDE SEQUENCE</scope>
    <source>
        <strain evidence="1">CGMCC 1.15371</strain>
    </source>
</reference>
<dbReference type="AlphaFoldDB" id="A0A8J2YDJ0"/>
<sequence length="67" mass="7820">MKTRLFLDNGRMYEIESDVQSLLNNHLTDENGELHNAFVQLEDFYINPQHIAALEEIDEKKHSSIGF</sequence>
<comment type="caution">
    <text evidence="1">The sequence shown here is derived from an EMBL/GenBank/DDBJ whole genome shotgun (WGS) entry which is preliminary data.</text>
</comment>
<name>A0A8J2YDJ0_9BACL</name>
<evidence type="ECO:0000313" key="2">
    <source>
        <dbReference type="Proteomes" id="UP000628775"/>
    </source>
</evidence>
<dbReference type="EMBL" id="BMIR01000007">
    <property type="protein sequence ID" value="GGE40136.1"/>
    <property type="molecule type" value="Genomic_DNA"/>
</dbReference>